<dbReference type="Gene3D" id="3.60.10.10">
    <property type="entry name" value="Endonuclease/exonuclease/phosphatase"/>
    <property type="match status" value="1"/>
</dbReference>
<evidence type="ECO:0000313" key="1">
    <source>
        <dbReference type="EMBL" id="ROK54663.1"/>
    </source>
</evidence>
<reference evidence="1 2" key="1">
    <citation type="submission" date="2018-10" db="EMBL/GenBank/DDBJ databases">
        <title>Genome assembly for a Yunnan-Guizhou Plateau 3E fish, Anabarilius grahami (Regan), and its evolutionary and genetic applications.</title>
        <authorList>
            <person name="Jiang W."/>
        </authorList>
    </citation>
    <scope>NUCLEOTIDE SEQUENCE [LARGE SCALE GENOMIC DNA]</scope>
    <source>
        <strain evidence="1">AG-KIZ</strain>
        <tissue evidence="1">Muscle</tissue>
    </source>
</reference>
<dbReference type="SUPFAM" id="SSF53098">
    <property type="entry name" value="Ribonuclease H-like"/>
    <property type="match status" value="1"/>
</dbReference>
<protein>
    <submittedName>
        <fullName evidence="1">Zinc finger BED domain-containing protein 4</fullName>
    </submittedName>
</protein>
<dbReference type="PANTHER" id="PTHR47501:SF6">
    <property type="match status" value="1"/>
</dbReference>
<organism evidence="1 2">
    <name type="scientific">Anabarilius grahami</name>
    <name type="common">Kanglang fish</name>
    <name type="synonym">Barilius grahami</name>
    <dbReference type="NCBI Taxonomy" id="495550"/>
    <lineage>
        <taxon>Eukaryota</taxon>
        <taxon>Metazoa</taxon>
        <taxon>Chordata</taxon>
        <taxon>Craniata</taxon>
        <taxon>Vertebrata</taxon>
        <taxon>Euteleostomi</taxon>
        <taxon>Actinopterygii</taxon>
        <taxon>Neopterygii</taxon>
        <taxon>Teleostei</taxon>
        <taxon>Ostariophysi</taxon>
        <taxon>Cypriniformes</taxon>
        <taxon>Xenocyprididae</taxon>
        <taxon>Xenocypridinae</taxon>
        <taxon>Xenocypridinae incertae sedis</taxon>
        <taxon>Anabarilius</taxon>
    </lineage>
</organism>
<accession>A0A3N0XZR5</accession>
<sequence length="866" mass="97469">MCCPNLEALFINSKPFYSPREFSSFILVSVYIPPDACVSAALEQLADQITHTEQCYPNTFIIILGDFNKANLTRELPKYRQHITCPTRDSNLLDHCYTALKNAYHSVPRAALGLSLSRSLITVWGKMLLRVQFGEEQKYIKLSELTFNAFLKEACLKFNIPESRQPDIKVYDQSDTEVDTEVFEEIVKESPGTLRIMLGNGGLGASQLSSSSGTSDDTVILNFTMCDPVEEEAAAEGSQPKRPCHINYEAKVEHYYDPESGSGYLAWRLKTIQRKTAEERGASVSKFPKVGGPGRVRQPFTFDREPSDEDVEAAIAVLRHSADEKTVCEKMKMTFRYRQAMVNDEAKSSDVFLVFPRFLDTPGLECHGLVPTTELLDLMRNAESAAEVENVENASFREMIAGISGGRTHMCRKTLMQRIERGFQNMKEAITETLQDVQTVCTTADIWTAHHRSFMGITCHWIEPETLDRKSAALACERIRGRHTYDVIAAKVSQIHAEFQIQGKVSATVTDNGSNFVKAFSEYGGCEMDDEMDNTDDVQFADVSAVLQEEQEEEELNFFLPPHHRCAVHTLNLIATTDLDKAASQGVSRKLYRSAMSKCATIWNKAHRSSGAADAIEEIAQMRCLVPSVTRWSSEYHAIEKLMSLTESQLNGICDQLKLAKLHPQETMFLIDKSLKAKLAEKLTQVQFSAHILSAVIKAIDTRFGQVLASHEARMAASTIPKFRLWWLADEERGAMKTAMVQESRLLHKEPSEDAGTTGNAAVGGDPEDDNFFTFETTQMTSSSAEEEVQRYLQDPDKSLASLKMYPMIRDLFLKYNTTLPSSAPVERLFSQGGLIFTPHRNKMTDKHFEQALLLRYNRLYWSVDM</sequence>
<dbReference type="EMBL" id="RJVU01056427">
    <property type="protein sequence ID" value="ROK54663.1"/>
    <property type="molecule type" value="Genomic_DNA"/>
</dbReference>
<dbReference type="SUPFAM" id="SSF56219">
    <property type="entry name" value="DNase I-like"/>
    <property type="match status" value="1"/>
</dbReference>
<comment type="caution">
    <text evidence="1">The sequence shown here is derived from an EMBL/GenBank/DDBJ whole genome shotgun (WGS) entry which is preliminary data.</text>
</comment>
<dbReference type="Proteomes" id="UP000281406">
    <property type="component" value="Unassembled WGS sequence"/>
</dbReference>
<dbReference type="PANTHER" id="PTHR47501">
    <property type="entry name" value="TRANSPOSASE-RELATED"/>
    <property type="match status" value="1"/>
</dbReference>
<gene>
    <name evidence="1" type="ORF">DPX16_21302</name>
</gene>
<evidence type="ECO:0000313" key="2">
    <source>
        <dbReference type="Proteomes" id="UP000281406"/>
    </source>
</evidence>
<dbReference type="InterPro" id="IPR012337">
    <property type="entry name" value="RNaseH-like_sf"/>
</dbReference>
<name>A0A3N0XZR5_ANAGA</name>
<dbReference type="InterPro" id="IPR036691">
    <property type="entry name" value="Endo/exonu/phosph_ase_sf"/>
</dbReference>
<proteinExistence type="predicted"/>
<dbReference type="OrthoDB" id="10057873at2759"/>
<keyword evidence="2" id="KW-1185">Reference proteome</keyword>
<dbReference type="AlphaFoldDB" id="A0A3N0XZR5"/>